<reference evidence="3" key="1">
    <citation type="submission" date="2021-02" db="EMBL/GenBank/DDBJ databases">
        <authorList>
            <person name="Nowell W R."/>
        </authorList>
    </citation>
    <scope>NUCLEOTIDE SEQUENCE</scope>
</reference>
<dbReference type="InterPro" id="IPR050621">
    <property type="entry name" value="Tudor_domain_containing"/>
</dbReference>
<dbReference type="EMBL" id="CAJOBC010002807">
    <property type="protein sequence ID" value="CAF3752438.1"/>
    <property type="molecule type" value="Genomic_DNA"/>
</dbReference>
<dbReference type="InterPro" id="IPR002999">
    <property type="entry name" value="Tudor"/>
</dbReference>
<dbReference type="AlphaFoldDB" id="A0A814F8L8"/>
<evidence type="ECO:0000313" key="7">
    <source>
        <dbReference type="Proteomes" id="UP000663829"/>
    </source>
</evidence>
<dbReference type="EMBL" id="CAJOBA010035225">
    <property type="protein sequence ID" value="CAF4000704.1"/>
    <property type="molecule type" value="Genomic_DNA"/>
</dbReference>
<dbReference type="Proteomes" id="UP000663829">
    <property type="component" value="Unassembled WGS sequence"/>
</dbReference>
<dbReference type="Proteomes" id="UP000682733">
    <property type="component" value="Unassembled WGS sequence"/>
</dbReference>
<evidence type="ECO:0000313" key="6">
    <source>
        <dbReference type="EMBL" id="CAF4000704.1"/>
    </source>
</evidence>
<sequence>MATSISNNCDYDPLEDIDEMIFLCDSVRTLTSNIDSNFDDIKRIWNLKRQSLRPNNLVTDFLKPNVFRTKELLHQIARLLSQPDNLTEALSRAQHPTHTIVEQEQQQQVDDIKQVDTKDNILLSKPPVCQPRQQRNVVHFQPHTNQASNSLRNPVRSLYEPPPSQLFGSIPVHQNGYQLYDADHFQQIKTSIINDYRTKNSASGSLVRQITGQQLATLVPSPSHTISYKTSFPETTSHSNASSLPESQSQVPGKTRIKMQVIQPGTVWHNAEIQIVDHPSAFFVQNMKPQIEEQFRLMAHDMNKSVNTMFPLENVTIGDFCATQFSEDNFWYRARVLLKTNSESVFVVYLDYGNTESKLINKIYPLHESLARLPAMAVVCTLAESFPKNGISWSRKITNQFSSLIKNKIVEVHFVDKGKSDWSLNFVKIFINGQLITSNPALASQITPIQNEDIARHFAGRLSTIEYMLYNVPILPVDIYNAGLL</sequence>
<proteinExistence type="predicted"/>
<dbReference type="OrthoDB" id="9989103at2759"/>
<feature type="domain" description="Tudor" evidence="2">
    <location>
        <begin position="314"/>
        <end position="373"/>
    </location>
</feature>
<gene>
    <name evidence="3" type="ORF">GPM918_LOCUS12687</name>
    <name evidence="4" type="ORF">OVA965_LOCUS23473</name>
    <name evidence="5" type="ORF">SRO942_LOCUS12687</name>
    <name evidence="6" type="ORF">TMI583_LOCUS24191</name>
</gene>
<dbReference type="SMART" id="SM00333">
    <property type="entry name" value="TUDOR"/>
    <property type="match status" value="1"/>
</dbReference>
<dbReference type="InterPro" id="IPR035437">
    <property type="entry name" value="SNase_OB-fold_sf"/>
</dbReference>
<dbReference type="Gene3D" id="2.40.50.90">
    <property type="match status" value="1"/>
</dbReference>
<feature type="compositionally biased region" description="Polar residues" evidence="1">
    <location>
        <begin position="226"/>
        <end position="252"/>
    </location>
</feature>
<dbReference type="EMBL" id="CAJNOK010013697">
    <property type="protein sequence ID" value="CAF1189685.1"/>
    <property type="molecule type" value="Genomic_DNA"/>
</dbReference>
<feature type="region of interest" description="Disordered" evidence="1">
    <location>
        <begin position="226"/>
        <end position="253"/>
    </location>
</feature>
<keyword evidence="7" id="KW-1185">Reference proteome</keyword>
<dbReference type="Proteomes" id="UP000681722">
    <property type="component" value="Unassembled WGS sequence"/>
</dbReference>
<dbReference type="PANTHER" id="PTHR22948:SF72">
    <property type="entry name" value="TUDOR DOMAIN-CONTAINING PROTEIN"/>
    <property type="match status" value="1"/>
</dbReference>
<name>A0A814F8L8_9BILA</name>
<dbReference type="SUPFAM" id="SSF63748">
    <property type="entry name" value="Tudor/PWWP/MBT"/>
    <property type="match status" value="1"/>
</dbReference>
<organism evidence="3 7">
    <name type="scientific">Didymodactylos carnosus</name>
    <dbReference type="NCBI Taxonomy" id="1234261"/>
    <lineage>
        <taxon>Eukaryota</taxon>
        <taxon>Metazoa</taxon>
        <taxon>Spiralia</taxon>
        <taxon>Gnathifera</taxon>
        <taxon>Rotifera</taxon>
        <taxon>Eurotatoria</taxon>
        <taxon>Bdelloidea</taxon>
        <taxon>Philodinida</taxon>
        <taxon>Philodinidae</taxon>
        <taxon>Didymodactylos</taxon>
    </lineage>
</organism>
<comment type="caution">
    <text evidence="3">The sequence shown here is derived from an EMBL/GenBank/DDBJ whole genome shotgun (WGS) entry which is preliminary data.</text>
</comment>
<dbReference type="EMBL" id="CAJNOQ010002807">
    <property type="protein sequence ID" value="CAF0979808.1"/>
    <property type="molecule type" value="Genomic_DNA"/>
</dbReference>
<dbReference type="PANTHER" id="PTHR22948">
    <property type="entry name" value="TUDOR DOMAIN CONTAINING PROTEIN"/>
    <property type="match status" value="1"/>
</dbReference>
<dbReference type="PROSITE" id="PS50304">
    <property type="entry name" value="TUDOR"/>
    <property type="match status" value="1"/>
</dbReference>
<protein>
    <recommendedName>
        <fullName evidence="2">Tudor domain-containing protein</fullName>
    </recommendedName>
</protein>
<dbReference type="Proteomes" id="UP000677228">
    <property type="component" value="Unassembled WGS sequence"/>
</dbReference>
<accession>A0A814F8L8</accession>
<evidence type="ECO:0000313" key="3">
    <source>
        <dbReference type="EMBL" id="CAF0979808.1"/>
    </source>
</evidence>
<evidence type="ECO:0000256" key="1">
    <source>
        <dbReference type="SAM" id="MobiDB-lite"/>
    </source>
</evidence>
<dbReference type="Pfam" id="PF00567">
    <property type="entry name" value="TUDOR"/>
    <property type="match status" value="1"/>
</dbReference>
<dbReference type="Gene3D" id="2.30.30.140">
    <property type="match status" value="1"/>
</dbReference>
<evidence type="ECO:0000313" key="4">
    <source>
        <dbReference type="EMBL" id="CAF1189685.1"/>
    </source>
</evidence>
<evidence type="ECO:0000259" key="2">
    <source>
        <dbReference type="PROSITE" id="PS50304"/>
    </source>
</evidence>
<dbReference type="FunFam" id="2.30.30.140:FF:000018">
    <property type="entry name" value="Serine/threonine-protein kinase 31"/>
    <property type="match status" value="1"/>
</dbReference>
<evidence type="ECO:0000313" key="5">
    <source>
        <dbReference type="EMBL" id="CAF3752438.1"/>
    </source>
</evidence>